<organism evidence="3 4">
    <name type="scientific">Streptomyces bambusae</name>
    <dbReference type="NCBI Taxonomy" id="1550616"/>
    <lineage>
        <taxon>Bacteria</taxon>
        <taxon>Bacillati</taxon>
        <taxon>Actinomycetota</taxon>
        <taxon>Actinomycetes</taxon>
        <taxon>Kitasatosporales</taxon>
        <taxon>Streptomycetaceae</taxon>
        <taxon>Streptomyces</taxon>
    </lineage>
</organism>
<evidence type="ECO:0000256" key="1">
    <source>
        <dbReference type="SAM" id="MobiDB-lite"/>
    </source>
</evidence>
<feature type="compositionally biased region" description="Basic and acidic residues" evidence="1">
    <location>
        <begin position="10"/>
        <end position="19"/>
    </location>
</feature>
<feature type="region of interest" description="Disordered" evidence="1">
    <location>
        <begin position="1"/>
        <end position="21"/>
    </location>
</feature>
<dbReference type="RefSeq" id="WP_219666781.1">
    <property type="nucleotide sequence ID" value="NZ_WTFF01000060.1"/>
</dbReference>
<dbReference type="Gene3D" id="3.60.15.10">
    <property type="entry name" value="Ribonuclease Z/Hydroxyacylglutathione hydrolase-like"/>
    <property type="match status" value="1"/>
</dbReference>
<reference evidence="3 4" key="1">
    <citation type="submission" date="2019-12" db="EMBL/GenBank/DDBJ databases">
        <title>Genome sequence of Streptomyces bambusae.</title>
        <authorList>
            <person name="Bansal K."/>
            <person name="Choksket S."/>
            <person name="Korpole S."/>
            <person name="Patil P.B."/>
        </authorList>
    </citation>
    <scope>NUCLEOTIDE SEQUENCE [LARGE SCALE GENOMIC DNA]</scope>
    <source>
        <strain evidence="3 4">SK60</strain>
    </source>
</reference>
<comment type="caution">
    <text evidence="3">The sequence shown here is derived from an EMBL/GenBank/DDBJ whole genome shotgun (WGS) entry which is preliminary data.</text>
</comment>
<dbReference type="EMBL" id="WTFF01000060">
    <property type="protein sequence ID" value="MBW5482472.1"/>
    <property type="molecule type" value="Genomic_DNA"/>
</dbReference>
<gene>
    <name evidence="3" type="ORF">GPJ59_11405</name>
</gene>
<protein>
    <recommendedName>
        <fullName evidence="2">Metallo-beta-lactamase domain-containing protein</fullName>
    </recommendedName>
</protein>
<dbReference type="PANTHER" id="PTHR46504:SF2">
    <property type="entry name" value="TRNASE Z TRZ1"/>
    <property type="match status" value="1"/>
</dbReference>
<evidence type="ECO:0000313" key="4">
    <source>
        <dbReference type="Proteomes" id="UP000812013"/>
    </source>
</evidence>
<dbReference type="InterPro" id="IPR036866">
    <property type="entry name" value="RibonucZ/Hydroxyglut_hydro"/>
</dbReference>
<dbReference type="Proteomes" id="UP000812013">
    <property type="component" value="Unassembled WGS sequence"/>
</dbReference>
<evidence type="ECO:0000259" key="2">
    <source>
        <dbReference type="Pfam" id="PF12706"/>
    </source>
</evidence>
<feature type="domain" description="Metallo-beta-lactamase" evidence="2">
    <location>
        <begin position="65"/>
        <end position="165"/>
    </location>
</feature>
<dbReference type="InterPro" id="IPR001279">
    <property type="entry name" value="Metallo-B-lactamas"/>
</dbReference>
<name>A0ABS6Z416_9ACTN</name>
<dbReference type="PANTHER" id="PTHR46504">
    <property type="entry name" value="TRNASE Z TRZ1"/>
    <property type="match status" value="1"/>
</dbReference>
<dbReference type="Pfam" id="PF12706">
    <property type="entry name" value="Lactamase_B_2"/>
    <property type="match status" value="1"/>
</dbReference>
<keyword evidence="4" id="KW-1185">Reference proteome</keyword>
<accession>A0ABS6Z416</accession>
<dbReference type="SUPFAM" id="SSF56281">
    <property type="entry name" value="Metallo-hydrolase/oxidoreductase"/>
    <property type="match status" value="1"/>
</dbReference>
<evidence type="ECO:0000313" key="3">
    <source>
        <dbReference type="EMBL" id="MBW5482472.1"/>
    </source>
</evidence>
<proteinExistence type="predicted"/>
<sequence>MTQAPSRTPAHPERLEQGHPFRQWKTWRIPGTELTLTGYSRANDKTFFHIPELRCALDAGLVEGRRPETVFLTHTHHDHSKDLDHLAARPAGVDIHLPAAAVPYVETFLRASAELNHGTAYDPDLAAGCRLHGVRGGDEFTFGRRGHHVRVVECVHKVPCVGYAFSEVRKALLPEYDELRRSLAEQGRAAEFGRILAQRRREGAAVEHEVRRPLFAFLGDTHVSVFEDNPWLFEYPVIVTECTYLDDAERERADRVGHTVWSRLRPVVEAHPDTLFVLTHFSLRHSDQDVLAFFGDRRPENVLLWVHPDSHLPEQHQHQHQHQHGGSHE</sequence>